<feature type="chain" id="PRO_5041797997" evidence="2">
    <location>
        <begin position="17"/>
        <end position="346"/>
    </location>
</feature>
<gene>
    <name evidence="4" type="ORF">BRX40_19910</name>
    <name evidence="5" type="ORF">CA257_12750</name>
</gene>
<evidence type="ECO:0000313" key="4">
    <source>
        <dbReference type="EMBL" id="APR54380.1"/>
    </source>
</evidence>
<dbReference type="OrthoDB" id="9790048at2"/>
<accession>A0A1L6JFX2</accession>
<reference evidence="4" key="1">
    <citation type="submission" date="2016-12" db="EMBL/GenBank/DDBJ databases">
        <title>Whole genome sequencing of Sphingomonas koreensis.</title>
        <authorList>
            <person name="Conlan S."/>
            <person name="Thomas P.J."/>
            <person name="Mullikin J."/>
            <person name="Palmore T.N."/>
            <person name="Frank K.M."/>
            <person name="Segre J.A."/>
        </authorList>
    </citation>
    <scope>NUCLEOTIDE SEQUENCE</scope>
    <source>
        <strain evidence="4">ABOJV</strain>
    </source>
</reference>
<keyword evidence="1 2" id="KW-0732">Signal</keyword>
<dbReference type="PROSITE" id="PS51257">
    <property type="entry name" value="PROKAR_LIPOPROTEIN"/>
    <property type="match status" value="1"/>
</dbReference>
<dbReference type="KEGG" id="skr:BRX40_19910"/>
<dbReference type="InterPro" id="IPR050811">
    <property type="entry name" value="Phosphate_ABC_transporter"/>
</dbReference>
<proteinExistence type="predicted"/>
<evidence type="ECO:0000313" key="5">
    <source>
        <dbReference type="EMBL" id="RSV02055.1"/>
    </source>
</evidence>
<evidence type="ECO:0000256" key="1">
    <source>
        <dbReference type="ARBA" id="ARBA00022729"/>
    </source>
</evidence>
<evidence type="ECO:0000313" key="7">
    <source>
        <dbReference type="Proteomes" id="UP000286681"/>
    </source>
</evidence>
<dbReference type="Pfam" id="PF12849">
    <property type="entry name" value="PBP_like_2"/>
    <property type="match status" value="1"/>
</dbReference>
<dbReference type="Gene3D" id="3.40.190.10">
    <property type="entry name" value="Periplasmic binding protein-like II"/>
    <property type="match status" value="2"/>
</dbReference>
<dbReference type="EMBL" id="CP018820">
    <property type="protein sequence ID" value="APR54380.1"/>
    <property type="molecule type" value="Genomic_DNA"/>
</dbReference>
<dbReference type="STRING" id="93064.BRX40_19910"/>
<dbReference type="SUPFAM" id="SSF53850">
    <property type="entry name" value="Periplasmic binding protein-like II"/>
    <property type="match status" value="1"/>
</dbReference>
<dbReference type="PANTHER" id="PTHR30570:SF1">
    <property type="entry name" value="PHOSPHATE-BINDING PROTEIN PSTS"/>
    <property type="match status" value="1"/>
</dbReference>
<dbReference type="RefSeq" id="WP_075152763.1">
    <property type="nucleotide sequence ID" value="NZ_CP018820.1"/>
</dbReference>
<organism evidence="4 6">
    <name type="scientific">Sphingomonas koreensis</name>
    <dbReference type="NCBI Taxonomy" id="93064"/>
    <lineage>
        <taxon>Bacteria</taxon>
        <taxon>Pseudomonadati</taxon>
        <taxon>Pseudomonadota</taxon>
        <taxon>Alphaproteobacteria</taxon>
        <taxon>Sphingomonadales</taxon>
        <taxon>Sphingomonadaceae</taxon>
        <taxon>Sphingomonas</taxon>
    </lineage>
</organism>
<sequence>MLARLGLITLASFTLAACDALSALTPREIRVVGSSTVYPFTRTVAEAFVEAKKGRRTPVIESTGTGAGIARFCEGAGSSHADIVNASRRMRRVEFDTCKANGVGDIIEVPIGLDGIALAESNAGPKLALTRKDLYLALAANPLGKPSTTKTWKDVNPALPAIPILVLGPPSTSGTRDAFVELILEAGCLAAMPAAADLKKSPDPALFETTCRKLRSDGAYAEKGEDDTLIVQGLAENPNAIGLVGYSYLDANRTRLHGVPIEGVAPTYADIESGKYPGVRSLYLYVKKKHLNAMPDLKEFLHLYSAMWEPGGALTKRGLIAVPQKVRDRSAEVIELALPLDTTALP</sequence>
<evidence type="ECO:0000256" key="2">
    <source>
        <dbReference type="SAM" id="SignalP"/>
    </source>
</evidence>
<reference evidence="5 7" key="3">
    <citation type="submission" date="2018-07" db="EMBL/GenBank/DDBJ databases">
        <title>Genomic and Epidemiologic Investigation of an Indolent Hospital Outbreak.</title>
        <authorList>
            <person name="Johnson R.C."/>
            <person name="Deming C."/>
            <person name="Conlan S."/>
            <person name="Zellmer C.J."/>
            <person name="Michelin A.V."/>
            <person name="Lee-Lin S."/>
            <person name="Thomas P.J."/>
            <person name="Park M."/>
            <person name="Weingarten R.A."/>
            <person name="Less J."/>
            <person name="Dekker J.P."/>
            <person name="Frank K.M."/>
            <person name="Musser K.A."/>
            <person name="Mcquiston J.R."/>
            <person name="Henderson D.K."/>
            <person name="Lau A.F."/>
            <person name="Palmore T.N."/>
            <person name="Segre J.A."/>
        </authorList>
    </citation>
    <scope>NUCLEOTIDE SEQUENCE [LARGE SCALE GENOMIC DNA]</scope>
    <source>
        <strain evidence="5 7">SK-NIH.Env10_0317</strain>
    </source>
</reference>
<evidence type="ECO:0000259" key="3">
    <source>
        <dbReference type="Pfam" id="PF12849"/>
    </source>
</evidence>
<name>A0A1L6JFX2_9SPHN</name>
<protein>
    <submittedName>
        <fullName evidence="4">Phosphate ABC transporter substrate-binding protein</fullName>
    </submittedName>
</protein>
<feature type="domain" description="PBP" evidence="3">
    <location>
        <begin position="26"/>
        <end position="301"/>
    </location>
</feature>
<dbReference type="Proteomes" id="UP000286681">
    <property type="component" value="Unassembled WGS sequence"/>
</dbReference>
<dbReference type="GeneID" id="44134831"/>
<dbReference type="InterPro" id="IPR024370">
    <property type="entry name" value="PBP_domain"/>
</dbReference>
<reference evidence="6" key="2">
    <citation type="submission" date="2016-12" db="EMBL/GenBank/DDBJ databases">
        <title>Whole genome sequencing of Sphingomonas sp. ABOJV.</title>
        <authorList>
            <person name="Conlan S."/>
            <person name="Thomas P.J."/>
            <person name="Mullikin J."/>
            <person name="Palmore T.N."/>
            <person name="Frank K.M."/>
            <person name="Segre J.A."/>
        </authorList>
    </citation>
    <scope>NUCLEOTIDE SEQUENCE [LARGE SCALE GENOMIC DNA]</scope>
    <source>
        <strain evidence="6">ABOJV</strain>
    </source>
</reference>
<keyword evidence="6" id="KW-1185">Reference proteome</keyword>
<dbReference type="Proteomes" id="UP000185161">
    <property type="component" value="Chromosome"/>
</dbReference>
<evidence type="ECO:0000313" key="6">
    <source>
        <dbReference type="Proteomes" id="UP000185161"/>
    </source>
</evidence>
<dbReference type="PANTHER" id="PTHR30570">
    <property type="entry name" value="PERIPLASMIC PHOSPHATE BINDING COMPONENT OF PHOSPHATE ABC TRANSPORTER"/>
    <property type="match status" value="1"/>
</dbReference>
<feature type="signal peptide" evidence="2">
    <location>
        <begin position="1"/>
        <end position="16"/>
    </location>
</feature>
<dbReference type="EMBL" id="QQWO01000010">
    <property type="protein sequence ID" value="RSV02055.1"/>
    <property type="molecule type" value="Genomic_DNA"/>
</dbReference>
<dbReference type="AlphaFoldDB" id="A0A1L6JFX2"/>